<evidence type="ECO:0000313" key="2">
    <source>
        <dbReference type="EMBL" id="OWF46891.1"/>
    </source>
</evidence>
<dbReference type="GO" id="GO:0042446">
    <property type="term" value="P:hormone biosynthetic process"/>
    <property type="evidence" value="ECO:0007669"/>
    <property type="project" value="UniProtKB-KW"/>
</dbReference>
<organism evidence="2 3">
    <name type="scientific">Mizuhopecten yessoensis</name>
    <name type="common">Japanese scallop</name>
    <name type="synonym">Patinopecten yessoensis</name>
    <dbReference type="NCBI Taxonomy" id="6573"/>
    <lineage>
        <taxon>Eukaryota</taxon>
        <taxon>Metazoa</taxon>
        <taxon>Spiralia</taxon>
        <taxon>Lophotrochozoa</taxon>
        <taxon>Mollusca</taxon>
        <taxon>Bivalvia</taxon>
        <taxon>Autobranchia</taxon>
        <taxon>Pteriomorphia</taxon>
        <taxon>Pectinida</taxon>
        <taxon>Pectinoidea</taxon>
        <taxon>Pectinidae</taxon>
        <taxon>Mizuhopecten</taxon>
    </lineage>
</organism>
<protein>
    <recommendedName>
        <fullName evidence="1">Iodothyronine deiodinase</fullName>
    </recommendedName>
</protein>
<dbReference type="InterPro" id="IPR000643">
    <property type="entry name" value="Iodothyronine_deiodinase"/>
</dbReference>
<dbReference type="OrthoDB" id="428577at2759"/>
<dbReference type="PANTHER" id="PTHR11781:SF24">
    <property type="entry name" value="IODOTHYRONINE DEIODINASE"/>
    <property type="match status" value="1"/>
</dbReference>
<dbReference type="GO" id="GO:0004800">
    <property type="term" value="F:thyroxine 5'-deiodinase activity"/>
    <property type="evidence" value="ECO:0007669"/>
    <property type="project" value="InterPro"/>
</dbReference>
<keyword evidence="1" id="KW-0893">Thyroid hormones biosynthesis</keyword>
<dbReference type="GO" id="GO:0042403">
    <property type="term" value="P:thyroid hormone metabolic process"/>
    <property type="evidence" value="ECO:0007669"/>
    <property type="project" value="TreeGrafter"/>
</dbReference>
<dbReference type="AlphaFoldDB" id="A0A210QDY5"/>
<dbReference type="Proteomes" id="UP000242188">
    <property type="component" value="Unassembled WGS sequence"/>
</dbReference>
<gene>
    <name evidence="2" type="ORF">KP79_PYT14969</name>
</gene>
<evidence type="ECO:0000313" key="3">
    <source>
        <dbReference type="Proteomes" id="UP000242188"/>
    </source>
</evidence>
<name>A0A210QDY5_MIZYE</name>
<proteinExistence type="inferred from homology"/>
<comment type="caution">
    <text evidence="2">The sequence shown here is derived from an EMBL/GenBank/DDBJ whole genome shotgun (WGS) entry which is preliminary data.</text>
</comment>
<keyword evidence="1" id="KW-0712">Selenocysteine</keyword>
<dbReference type="Pfam" id="PF00837">
    <property type="entry name" value="T4_deiodinase"/>
    <property type="match status" value="1"/>
</dbReference>
<sequence>MVKLERFNSLVTRFTDVADFIIVYIEEAHPTDGWAFGNNIEISTHRSINDRMKAAKTLQVIGQPKCPILVDDINNTANFSYGAYYERLYIIKESLVVYEGDRGPIGYKIEEVEKWLARYVGT</sequence>
<dbReference type="EMBL" id="NEDP02004063">
    <property type="protein sequence ID" value="OWF46891.1"/>
    <property type="molecule type" value="Genomic_DNA"/>
</dbReference>
<keyword evidence="3" id="KW-1185">Reference proteome</keyword>
<dbReference type="PANTHER" id="PTHR11781">
    <property type="entry name" value="IODOTHYRONINE DEIODINASE"/>
    <property type="match status" value="1"/>
</dbReference>
<keyword evidence="1" id="KW-0560">Oxidoreductase</keyword>
<comment type="similarity">
    <text evidence="1">Belongs to the iodothyronine deiodinase family.</text>
</comment>
<dbReference type="Gene3D" id="3.40.30.10">
    <property type="entry name" value="Glutaredoxin"/>
    <property type="match status" value="1"/>
</dbReference>
<reference evidence="2 3" key="1">
    <citation type="journal article" date="2017" name="Nat. Ecol. Evol.">
        <title>Scallop genome provides insights into evolution of bilaterian karyotype and development.</title>
        <authorList>
            <person name="Wang S."/>
            <person name="Zhang J."/>
            <person name="Jiao W."/>
            <person name="Li J."/>
            <person name="Xun X."/>
            <person name="Sun Y."/>
            <person name="Guo X."/>
            <person name="Huan P."/>
            <person name="Dong B."/>
            <person name="Zhang L."/>
            <person name="Hu X."/>
            <person name="Sun X."/>
            <person name="Wang J."/>
            <person name="Zhao C."/>
            <person name="Wang Y."/>
            <person name="Wang D."/>
            <person name="Huang X."/>
            <person name="Wang R."/>
            <person name="Lv J."/>
            <person name="Li Y."/>
            <person name="Zhang Z."/>
            <person name="Liu B."/>
            <person name="Lu W."/>
            <person name="Hui Y."/>
            <person name="Liang J."/>
            <person name="Zhou Z."/>
            <person name="Hou R."/>
            <person name="Li X."/>
            <person name="Liu Y."/>
            <person name="Li H."/>
            <person name="Ning X."/>
            <person name="Lin Y."/>
            <person name="Zhao L."/>
            <person name="Xing Q."/>
            <person name="Dou J."/>
            <person name="Li Y."/>
            <person name="Mao J."/>
            <person name="Guo H."/>
            <person name="Dou H."/>
            <person name="Li T."/>
            <person name="Mu C."/>
            <person name="Jiang W."/>
            <person name="Fu Q."/>
            <person name="Fu X."/>
            <person name="Miao Y."/>
            <person name="Liu J."/>
            <person name="Yu Q."/>
            <person name="Li R."/>
            <person name="Liao H."/>
            <person name="Li X."/>
            <person name="Kong Y."/>
            <person name="Jiang Z."/>
            <person name="Chourrout D."/>
            <person name="Li R."/>
            <person name="Bao Z."/>
        </authorList>
    </citation>
    <scope>NUCLEOTIDE SEQUENCE [LARGE SCALE GENOMIC DNA]</scope>
    <source>
        <strain evidence="2 3">PY_sf001</strain>
    </source>
</reference>
<evidence type="ECO:0000256" key="1">
    <source>
        <dbReference type="RuleBase" id="RU000676"/>
    </source>
</evidence>
<accession>A0A210QDY5</accession>
<comment type="function">
    <text evidence="1">Responsible for the deiodination of T4 (3,5,3',5'-tetraiodothyronine).</text>
</comment>